<feature type="region of interest" description="Disordered" evidence="1">
    <location>
        <begin position="703"/>
        <end position="751"/>
    </location>
</feature>
<evidence type="ECO:0000256" key="2">
    <source>
        <dbReference type="SAM" id="Phobius"/>
    </source>
</evidence>
<feature type="compositionally biased region" description="Gly residues" evidence="1">
    <location>
        <begin position="542"/>
        <end position="557"/>
    </location>
</feature>
<feature type="compositionally biased region" description="Low complexity" evidence="1">
    <location>
        <begin position="591"/>
        <end position="600"/>
    </location>
</feature>
<feature type="region of interest" description="Disordered" evidence="1">
    <location>
        <begin position="492"/>
        <end position="618"/>
    </location>
</feature>
<proteinExistence type="predicted"/>
<name>A0ABW3EXE5_9ACTN</name>
<feature type="compositionally biased region" description="Low complexity" evidence="1">
    <location>
        <begin position="570"/>
        <end position="584"/>
    </location>
</feature>
<protein>
    <submittedName>
        <fullName evidence="4">PQQ-binding-like beta-propeller repeat protein</fullName>
    </submittedName>
</protein>
<dbReference type="EMBL" id="JBHTJA010000071">
    <property type="protein sequence ID" value="MFD0904037.1"/>
    <property type="molecule type" value="Genomic_DNA"/>
</dbReference>
<dbReference type="Gene3D" id="2.130.10.10">
    <property type="entry name" value="YVTN repeat-like/Quinoprotein amine dehydrogenase"/>
    <property type="match status" value="1"/>
</dbReference>
<dbReference type="Proteomes" id="UP001596972">
    <property type="component" value="Unassembled WGS sequence"/>
</dbReference>
<keyword evidence="2" id="KW-1133">Transmembrane helix</keyword>
<comment type="caution">
    <text evidence="4">The sequence shown here is derived from an EMBL/GenBank/DDBJ whole genome shotgun (WGS) entry which is preliminary data.</text>
</comment>
<accession>A0ABW3EXE5</accession>
<evidence type="ECO:0000313" key="5">
    <source>
        <dbReference type="Proteomes" id="UP001596972"/>
    </source>
</evidence>
<sequence length="751" mass="77974">MVGSRQRPGGRPEPAGRVRVVLGLIAGGLAVALCVVLVDRFVLHAEWWEVRHRVTGESVAALGDVGPPPGPLAVSWERTTRVHRGPVAGYDTVSYDVAKGQVVTVSGQGVQVVDARTGARRWSYSRSDWSLLGWTSTDSRLVGYFERDGHRADRVLVGFDLLSGSLLWKREGPRPAAVSRTTLRFPAGAGVVLATDDERRTLNGLSAEDGEPLWQRPVEHGCRLFEGAAQPSGDRESLVAIALDCARRSGPSRLLALDPRTGDVRWDEVLGAEEAPEVTMLDGVTLVSDGTALRAFGEEGEEFAAWDGDAVCGDGMCPSVLVDGRLIVVYHPAGTKRGTTLMEAVDVSSGNVGWAREVPPYTALARAGGDVYALRPRLSELLLPAGIDVVSPADGTATTAPAPFTMDPDLPGGRPWIAAAGGLLYVAVAETVPRPAGESRLVALRGGRAGPGPDELGGVPVADWPDACELLEKEDLARAGLERYVTEPARAEVGTAGLPDPVSCTYEPVEKKAGGDGDPREGAEPGEGAGEGGEEGDEGAGRADGAGGTGGAEGSGEGDGDRPGTGASEGGVPPSAEASGSGSPAPGGGASPSDGPRAHPTSPPPPTGVPTPADGARATAVRGLTVSVRWVAETDEAASQMLDAFQSVQSQVRRRENLGGDEMYEIGATAGVIAVRVGRVIAVVEAGSPTGAAARLAKSVAARLEERAREAEAKRLAAERKKAQEREKAQERAREEREEAGRSVSDPPREP</sequence>
<dbReference type="PANTHER" id="PTHR34512">
    <property type="entry name" value="CELL SURFACE PROTEIN"/>
    <property type="match status" value="1"/>
</dbReference>
<dbReference type="Pfam" id="PF13360">
    <property type="entry name" value="PQQ_2"/>
    <property type="match status" value="1"/>
</dbReference>
<dbReference type="PANTHER" id="PTHR34512:SF30">
    <property type="entry name" value="OUTER MEMBRANE PROTEIN ASSEMBLY FACTOR BAMB"/>
    <property type="match status" value="1"/>
</dbReference>
<feature type="compositionally biased region" description="Basic and acidic residues" evidence="1">
    <location>
        <begin position="508"/>
        <end position="523"/>
    </location>
</feature>
<dbReference type="InterPro" id="IPR002372">
    <property type="entry name" value="PQQ_rpt_dom"/>
</dbReference>
<evidence type="ECO:0000259" key="3">
    <source>
        <dbReference type="Pfam" id="PF13360"/>
    </source>
</evidence>
<dbReference type="SUPFAM" id="SSF50998">
    <property type="entry name" value="Quinoprotein alcohol dehydrogenase-like"/>
    <property type="match status" value="1"/>
</dbReference>
<feature type="transmembrane region" description="Helical" evidence="2">
    <location>
        <begin position="20"/>
        <end position="43"/>
    </location>
</feature>
<organism evidence="4 5">
    <name type="scientific">Actinomadura sediminis</name>
    <dbReference type="NCBI Taxonomy" id="1038904"/>
    <lineage>
        <taxon>Bacteria</taxon>
        <taxon>Bacillati</taxon>
        <taxon>Actinomycetota</taxon>
        <taxon>Actinomycetes</taxon>
        <taxon>Streptosporangiales</taxon>
        <taxon>Thermomonosporaceae</taxon>
        <taxon>Actinomadura</taxon>
    </lineage>
</organism>
<dbReference type="InterPro" id="IPR015943">
    <property type="entry name" value="WD40/YVTN_repeat-like_dom_sf"/>
</dbReference>
<keyword evidence="5" id="KW-1185">Reference proteome</keyword>
<evidence type="ECO:0000313" key="4">
    <source>
        <dbReference type="EMBL" id="MFD0904037.1"/>
    </source>
</evidence>
<dbReference type="InterPro" id="IPR011047">
    <property type="entry name" value="Quinoprotein_ADH-like_sf"/>
</dbReference>
<feature type="domain" description="Pyrrolo-quinoline quinone repeat" evidence="3">
    <location>
        <begin position="188"/>
        <end position="354"/>
    </location>
</feature>
<evidence type="ECO:0000256" key="1">
    <source>
        <dbReference type="SAM" id="MobiDB-lite"/>
    </source>
</evidence>
<keyword evidence="2" id="KW-0812">Transmembrane</keyword>
<reference evidence="5" key="1">
    <citation type="journal article" date="2019" name="Int. J. Syst. Evol. Microbiol.">
        <title>The Global Catalogue of Microorganisms (GCM) 10K type strain sequencing project: providing services to taxonomists for standard genome sequencing and annotation.</title>
        <authorList>
            <consortium name="The Broad Institute Genomics Platform"/>
            <consortium name="The Broad Institute Genome Sequencing Center for Infectious Disease"/>
            <person name="Wu L."/>
            <person name="Ma J."/>
        </authorList>
    </citation>
    <scope>NUCLEOTIDE SEQUENCE [LARGE SCALE GENOMIC DNA]</scope>
    <source>
        <strain evidence="5">JCM 31202</strain>
    </source>
</reference>
<keyword evidence="2" id="KW-0472">Membrane</keyword>
<gene>
    <name evidence="4" type="ORF">ACFQ11_26890</name>
</gene>